<evidence type="ECO:0000313" key="1">
    <source>
        <dbReference type="EMBL" id="VEL23424.1"/>
    </source>
</evidence>
<comment type="caution">
    <text evidence="1">The sequence shown here is derived from an EMBL/GenBank/DDBJ whole genome shotgun (WGS) entry which is preliminary data.</text>
</comment>
<dbReference type="Proteomes" id="UP000784294">
    <property type="component" value="Unassembled WGS sequence"/>
</dbReference>
<proteinExistence type="predicted"/>
<evidence type="ECO:0000313" key="2">
    <source>
        <dbReference type="Proteomes" id="UP000784294"/>
    </source>
</evidence>
<sequence length="289" mass="31943">MYRPNRLRLHDVPSVWAVTLRPCRPARAPVRRAAFEMLTKLRYHLGDRNSLHSSMNGADVGQWGRVDSCPGPSSPGLADSPLASSRLSEAWPYARSGEPQGLSIGRTEAKAKPWLFDAAHQRRRAELTGSGGSLKATEAGLPADMSVSTTMHRISTTSRRARSALEARSLRHTHTLADLSGLMLDGIANRRTSRARQTDKAHLIRPDCDELKRLGPADLVYNRISELASSARIACVSENSYRQFDQSASKRSLTSTPKLVERPHYLFSHLQQAIALQKPAFTDKVSITK</sequence>
<dbReference type="EMBL" id="CAAALY010061809">
    <property type="protein sequence ID" value="VEL23424.1"/>
    <property type="molecule type" value="Genomic_DNA"/>
</dbReference>
<dbReference type="AlphaFoldDB" id="A0A3S4ZZ65"/>
<gene>
    <name evidence="1" type="ORF">PXEA_LOCUS16864</name>
</gene>
<organism evidence="1 2">
    <name type="scientific">Protopolystoma xenopodis</name>
    <dbReference type="NCBI Taxonomy" id="117903"/>
    <lineage>
        <taxon>Eukaryota</taxon>
        <taxon>Metazoa</taxon>
        <taxon>Spiralia</taxon>
        <taxon>Lophotrochozoa</taxon>
        <taxon>Platyhelminthes</taxon>
        <taxon>Monogenea</taxon>
        <taxon>Polyopisthocotylea</taxon>
        <taxon>Polystomatidea</taxon>
        <taxon>Polystomatidae</taxon>
        <taxon>Protopolystoma</taxon>
    </lineage>
</organism>
<reference evidence="1" key="1">
    <citation type="submission" date="2018-11" db="EMBL/GenBank/DDBJ databases">
        <authorList>
            <consortium name="Pathogen Informatics"/>
        </authorList>
    </citation>
    <scope>NUCLEOTIDE SEQUENCE</scope>
</reference>
<protein>
    <submittedName>
        <fullName evidence="1">Uncharacterized protein</fullName>
    </submittedName>
</protein>
<accession>A0A3S4ZZ65</accession>
<name>A0A3S4ZZ65_9PLAT</name>
<keyword evidence="2" id="KW-1185">Reference proteome</keyword>